<feature type="domain" description="Methyl-accepting transducer" evidence="6">
    <location>
        <begin position="349"/>
        <end position="578"/>
    </location>
</feature>
<keyword evidence="5" id="KW-0472">Membrane</keyword>
<evidence type="ECO:0000256" key="1">
    <source>
        <dbReference type="ARBA" id="ARBA00022500"/>
    </source>
</evidence>
<keyword evidence="9" id="KW-1185">Reference proteome</keyword>
<feature type="domain" description="HAMP" evidence="7">
    <location>
        <begin position="308"/>
        <end position="344"/>
    </location>
</feature>
<dbReference type="InterPro" id="IPR007891">
    <property type="entry name" value="CHASE3"/>
</dbReference>
<evidence type="ECO:0000259" key="7">
    <source>
        <dbReference type="PROSITE" id="PS50885"/>
    </source>
</evidence>
<dbReference type="SUPFAM" id="SSF58104">
    <property type="entry name" value="Methyl-accepting chemotaxis protein (MCP) signaling domain"/>
    <property type="match status" value="1"/>
</dbReference>
<feature type="transmembrane region" description="Helical" evidence="5">
    <location>
        <begin position="191"/>
        <end position="214"/>
    </location>
</feature>
<dbReference type="RefSeq" id="WP_322186279.1">
    <property type="nucleotide sequence ID" value="NZ_JAXLPB010000002.1"/>
</dbReference>
<evidence type="ECO:0000256" key="2">
    <source>
        <dbReference type="ARBA" id="ARBA00029447"/>
    </source>
</evidence>
<dbReference type="InterPro" id="IPR004089">
    <property type="entry name" value="MCPsignal_dom"/>
</dbReference>
<dbReference type="CDD" id="cd11386">
    <property type="entry name" value="MCP_signal"/>
    <property type="match status" value="1"/>
</dbReference>
<dbReference type="PANTHER" id="PTHR43531">
    <property type="entry name" value="PROTEIN ICFG"/>
    <property type="match status" value="1"/>
</dbReference>
<evidence type="ECO:0000313" key="9">
    <source>
        <dbReference type="Proteomes" id="UP001294412"/>
    </source>
</evidence>
<comment type="similarity">
    <text evidence="2">Belongs to the methyl-accepting chemotaxis (MCP) protein family.</text>
</comment>
<dbReference type="SUPFAM" id="SSF158472">
    <property type="entry name" value="HAMP domain-like"/>
    <property type="match status" value="1"/>
</dbReference>
<dbReference type="EMBL" id="JAXLPB010000002">
    <property type="protein sequence ID" value="MDY8108807.1"/>
    <property type="molecule type" value="Genomic_DNA"/>
</dbReference>
<accession>A0ABU5I102</accession>
<feature type="domain" description="HAMP" evidence="7">
    <location>
        <begin position="211"/>
        <end position="264"/>
    </location>
</feature>
<evidence type="ECO:0000256" key="5">
    <source>
        <dbReference type="SAM" id="Phobius"/>
    </source>
</evidence>
<dbReference type="InterPro" id="IPR051310">
    <property type="entry name" value="MCP_chemotaxis"/>
</dbReference>
<keyword evidence="5" id="KW-0812">Transmembrane</keyword>
<dbReference type="InterPro" id="IPR003660">
    <property type="entry name" value="HAMP_dom"/>
</dbReference>
<dbReference type="PROSITE" id="PS50111">
    <property type="entry name" value="CHEMOTAXIS_TRANSDUC_2"/>
    <property type="match status" value="1"/>
</dbReference>
<evidence type="ECO:0000256" key="4">
    <source>
        <dbReference type="SAM" id="MobiDB-lite"/>
    </source>
</evidence>
<dbReference type="CDD" id="cd06225">
    <property type="entry name" value="HAMP"/>
    <property type="match status" value="1"/>
</dbReference>
<gene>
    <name evidence="8" type="ORF">U0C82_06565</name>
</gene>
<dbReference type="PANTHER" id="PTHR43531:SF11">
    <property type="entry name" value="METHYL-ACCEPTING CHEMOTAXIS PROTEIN 3"/>
    <property type="match status" value="1"/>
</dbReference>
<sequence length="660" mass="69406">MTLKNTTISAKLILAFSLLSAIALLMGGAIVWSTQSIQEGAETKDHRIALSEAAIDARFSLARQENSLRGYMITRDAYFATRVKEHHQAFNAALATLLELATPDSEFAKAYPAVDAAMTAWQAEIADPVIAAARSTSTYPRALSIFNSGKADEFIEPIEVALDDLRERSRTAIANARIDQTAAISSARTTVVVGLVLIAAAAVVLGLLLSKTIIKPIVAMTRAMRLLASGDKSIVVPAQDHGDEIGQMAAAVQVFKDQAIERDRMAAEAKAARVSQDQARQHQSDLDNSKASDLRAFVELVETSFNTLSAGDLTVRMNQAVAPEFEPIRSKFNESVSRLEEAMSEVVGSVGTINSGLSEITIASNDLAMRTEQQAASIEQTVAALSDVSQAVAETARNTGKASQTAVAALKKAEDGSRIAGSLREAMGVIEGSSRKIEDILAVIDSIAFQTNLLALNAGVEAARAGEAGKGFAVVAQEVRELAQRSARAAKEVKDLIATSRKQVGTGVELVSSSGKSLDEIVAGVSAMADVIATIASSAQEQATSLREVSGAADQMDKITQQNAAMVEQTSAAAHALSNETDQLSVTIGRFGVSRVAERVTASPARTLPAATSGAARASTPIRHAPAPRAASLNTPVPAMRTTGSGGAARKPVEDDWEEF</sequence>
<keyword evidence="5" id="KW-1133">Transmembrane helix</keyword>
<protein>
    <submittedName>
        <fullName evidence="8">Methyl-accepting chemotaxis protein</fullName>
    </submittedName>
</protein>
<proteinExistence type="inferred from homology"/>
<dbReference type="Pfam" id="PF05227">
    <property type="entry name" value="CHASE3"/>
    <property type="match status" value="1"/>
</dbReference>
<evidence type="ECO:0000313" key="8">
    <source>
        <dbReference type="EMBL" id="MDY8108807.1"/>
    </source>
</evidence>
<dbReference type="Pfam" id="PF00672">
    <property type="entry name" value="HAMP"/>
    <property type="match status" value="1"/>
</dbReference>
<name>A0ABU5I102_9HYPH</name>
<dbReference type="PROSITE" id="PS50885">
    <property type="entry name" value="HAMP"/>
    <property type="match status" value="2"/>
</dbReference>
<keyword evidence="3" id="KW-0807">Transducer</keyword>
<keyword evidence="1" id="KW-0145">Chemotaxis</keyword>
<comment type="caution">
    <text evidence="8">The sequence shown here is derived from an EMBL/GenBank/DDBJ whole genome shotgun (WGS) entry which is preliminary data.</text>
</comment>
<dbReference type="Gene3D" id="1.10.287.950">
    <property type="entry name" value="Methyl-accepting chemotaxis protein"/>
    <property type="match status" value="1"/>
</dbReference>
<evidence type="ECO:0000256" key="3">
    <source>
        <dbReference type="PROSITE-ProRule" id="PRU00284"/>
    </source>
</evidence>
<dbReference type="SMART" id="SM00283">
    <property type="entry name" value="MA"/>
    <property type="match status" value="1"/>
</dbReference>
<reference evidence="8 9" key="1">
    <citation type="submission" date="2023-12" db="EMBL/GenBank/DDBJ databases">
        <title>Description of Novel Strain Fulvimarina sp. 2208YS6-2-32 isolated from Uroteuthis (Photololigo) edulis.</title>
        <authorList>
            <person name="Park J.-S."/>
        </authorList>
    </citation>
    <scope>NUCLEOTIDE SEQUENCE [LARGE SCALE GENOMIC DNA]</scope>
    <source>
        <strain evidence="8 9">2208YS6-2-32</strain>
    </source>
</reference>
<dbReference type="Proteomes" id="UP001294412">
    <property type="component" value="Unassembled WGS sequence"/>
</dbReference>
<organism evidence="8 9">
    <name type="scientific">Fulvimarina uroteuthidis</name>
    <dbReference type="NCBI Taxonomy" id="3098149"/>
    <lineage>
        <taxon>Bacteria</taxon>
        <taxon>Pseudomonadati</taxon>
        <taxon>Pseudomonadota</taxon>
        <taxon>Alphaproteobacteria</taxon>
        <taxon>Hyphomicrobiales</taxon>
        <taxon>Aurantimonadaceae</taxon>
        <taxon>Fulvimarina</taxon>
    </lineage>
</organism>
<dbReference type="Gene3D" id="6.10.340.10">
    <property type="match status" value="1"/>
</dbReference>
<evidence type="ECO:0000259" key="6">
    <source>
        <dbReference type="PROSITE" id="PS50111"/>
    </source>
</evidence>
<dbReference type="Pfam" id="PF00015">
    <property type="entry name" value="MCPsignal"/>
    <property type="match status" value="1"/>
</dbReference>
<dbReference type="SMART" id="SM00304">
    <property type="entry name" value="HAMP"/>
    <property type="match status" value="2"/>
</dbReference>
<feature type="region of interest" description="Disordered" evidence="4">
    <location>
        <begin position="603"/>
        <end position="660"/>
    </location>
</feature>